<accession>A0ABP6TAX3</accession>
<sequence>MLPETRTRPTSGDRRPAGFTVEVTGWRGLAAFRFLTLVYAVALNLDDLGRVRSPAWCIATLVGMTVWSVVATYCYARPRLRTPVLLAVDLLITLATVLATLLVETPERIADGEYTVPTVWAASAVMAWALRWEVVGGMLATLALGAANVLVVDGQPTRGTVHNMILVLLAAIVIGYVAEVLRQVDRIMVDTWREQGAVAERDRLARQIHDGVLQVLALVKRRGAELDGPGRELAELAGEQEAALRALMTGGSSAPAHGEVDLTALVAPATATPGVELVAPAEPVLLPAAVASEVAAAVGAALHNVGEHAPGAHAWVVIEEEPDAVLVTVRDDGPGLPPGRLAEAAAEGRLGVIQSIRGRIRTLGGTVTITGQPGEGTEVELHVPR</sequence>
<dbReference type="EMBL" id="BAAAYN010000070">
    <property type="protein sequence ID" value="GAA3397840.1"/>
    <property type="molecule type" value="Genomic_DNA"/>
</dbReference>
<dbReference type="PANTHER" id="PTHR24421">
    <property type="entry name" value="NITRATE/NITRITE SENSOR PROTEIN NARX-RELATED"/>
    <property type="match status" value="1"/>
</dbReference>
<dbReference type="InterPro" id="IPR036890">
    <property type="entry name" value="HATPase_C_sf"/>
</dbReference>
<dbReference type="NCBIfam" id="NF047322">
    <property type="entry name" value="HK_morpho_MacS"/>
    <property type="match status" value="1"/>
</dbReference>
<gene>
    <name evidence="7" type="ORF">GCM10020369_79420</name>
</gene>
<protein>
    <submittedName>
        <fullName evidence="7">DUF5931 domain-containing protein</fullName>
    </submittedName>
</protein>
<name>A0ABP6TAX3_9ACTN</name>
<dbReference type="InterPro" id="IPR003594">
    <property type="entry name" value="HATPase_dom"/>
</dbReference>
<keyword evidence="2" id="KW-0418">Kinase</keyword>
<evidence type="ECO:0000259" key="5">
    <source>
        <dbReference type="Pfam" id="PF02518"/>
    </source>
</evidence>
<evidence type="ECO:0000259" key="6">
    <source>
        <dbReference type="Pfam" id="PF19354"/>
    </source>
</evidence>
<keyword evidence="4" id="KW-0472">Membrane</keyword>
<keyword evidence="4" id="KW-1133">Transmembrane helix</keyword>
<comment type="caution">
    <text evidence="7">The sequence shown here is derived from an EMBL/GenBank/DDBJ whole genome shotgun (WGS) entry which is preliminary data.</text>
</comment>
<organism evidence="7 8">
    <name type="scientific">Cryptosporangium minutisporangium</name>
    <dbReference type="NCBI Taxonomy" id="113569"/>
    <lineage>
        <taxon>Bacteria</taxon>
        <taxon>Bacillati</taxon>
        <taxon>Actinomycetota</taxon>
        <taxon>Actinomycetes</taxon>
        <taxon>Cryptosporangiales</taxon>
        <taxon>Cryptosporangiaceae</taxon>
        <taxon>Cryptosporangium</taxon>
    </lineage>
</organism>
<keyword evidence="3" id="KW-0902">Two-component regulatory system</keyword>
<dbReference type="Gene3D" id="3.30.565.10">
    <property type="entry name" value="Histidine kinase-like ATPase, C-terminal domain"/>
    <property type="match status" value="1"/>
</dbReference>
<evidence type="ECO:0000313" key="8">
    <source>
        <dbReference type="Proteomes" id="UP001501676"/>
    </source>
</evidence>
<evidence type="ECO:0000256" key="4">
    <source>
        <dbReference type="SAM" id="Phobius"/>
    </source>
</evidence>
<dbReference type="Proteomes" id="UP001501676">
    <property type="component" value="Unassembled WGS sequence"/>
</dbReference>
<evidence type="ECO:0000256" key="3">
    <source>
        <dbReference type="ARBA" id="ARBA00023012"/>
    </source>
</evidence>
<evidence type="ECO:0000256" key="1">
    <source>
        <dbReference type="ARBA" id="ARBA00022679"/>
    </source>
</evidence>
<proteinExistence type="predicted"/>
<dbReference type="RefSeq" id="WP_345733491.1">
    <property type="nucleotide sequence ID" value="NZ_BAAAYN010000070.1"/>
</dbReference>
<keyword evidence="1" id="KW-0808">Transferase</keyword>
<evidence type="ECO:0000313" key="7">
    <source>
        <dbReference type="EMBL" id="GAA3397840.1"/>
    </source>
</evidence>
<dbReference type="Pfam" id="PF02518">
    <property type="entry name" value="HATPase_c"/>
    <property type="match status" value="1"/>
</dbReference>
<dbReference type="Pfam" id="PF19354">
    <property type="entry name" value="DUF5931"/>
    <property type="match status" value="1"/>
</dbReference>
<dbReference type="PANTHER" id="PTHR24421:SF61">
    <property type="entry name" value="OXYGEN SENSOR HISTIDINE KINASE NREB"/>
    <property type="match status" value="1"/>
</dbReference>
<feature type="transmembrane region" description="Helical" evidence="4">
    <location>
        <begin position="21"/>
        <end position="41"/>
    </location>
</feature>
<keyword evidence="8" id="KW-1185">Reference proteome</keyword>
<feature type="domain" description="DUF5931" evidence="6">
    <location>
        <begin position="17"/>
        <end position="188"/>
    </location>
</feature>
<dbReference type="SUPFAM" id="SSF55874">
    <property type="entry name" value="ATPase domain of HSP90 chaperone/DNA topoisomerase II/histidine kinase"/>
    <property type="match status" value="1"/>
</dbReference>
<dbReference type="InterPro" id="IPR045975">
    <property type="entry name" value="DUF5931"/>
</dbReference>
<keyword evidence="4" id="KW-0812">Transmembrane</keyword>
<reference evidence="8" key="1">
    <citation type="journal article" date="2019" name="Int. J. Syst. Evol. Microbiol.">
        <title>The Global Catalogue of Microorganisms (GCM) 10K type strain sequencing project: providing services to taxonomists for standard genome sequencing and annotation.</title>
        <authorList>
            <consortium name="The Broad Institute Genomics Platform"/>
            <consortium name="The Broad Institute Genome Sequencing Center for Infectious Disease"/>
            <person name="Wu L."/>
            <person name="Ma J."/>
        </authorList>
    </citation>
    <scope>NUCLEOTIDE SEQUENCE [LARGE SCALE GENOMIC DNA]</scope>
    <source>
        <strain evidence="8">JCM 9458</strain>
    </source>
</reference>
<feature type="domain" description="Histidine kinase/HSP90-like ATPase" evidence="5">
    <location>
        <begin position="295"/>
        <end position="384"/>
    </location>
</feature>
<dbReference type="InterPro" id="IPR050482">
    <property type="entry name" value="Sensor_HK_TwoCompSys"/>
</dbReference>
<dbReference type="CDD" id="cd16917">
    <property type="entry name" value="HATPase_UhpB-NarQ-NarX-like"/>
    <property type="match status" value="1"/>
</dbReference>
<feature type="transmembrane region" description="Helical" evidence="4">
    <location>
        <begin position="164"/>
        <end position="181"/>
    </location>
</feature>
<feature type="transmembrane region" description="Helical" evidence="4">
    <location>
        <begin position="83"/>
        <end position="103"/>
    </location>
</feature>
<feature type="transmembrane region" description="Helical" evidence="4">
    <location>
        <begin position="134"/>
        <end position="152"/>
    </location>
</feature>
<evidence type="ECO:0000256" key="2">
    <source>
        <dbReference type="ARBA" id="ARBA00022777"/>
    </source>
</evidence>
<feature type="transmembrane region" description="Helical" evidence="4">
    <location>
        <begin position="53"/>
        <end position="76"/>
    </location>
</feature>